<comment type="caution">
    <text evidence="1">The sequence shown here is derived from an EMBL/GenBank/DDBJ whole genome shotgun (WGS) entry which is preliminary data.</text>
</comment>
<organism evidence="1 2">
    <name type="scientific">Eumeta variegata</name>
    <name type="common">Bagworm moth</name>
    <name type="synonym">Eumeta japonica</name>
    <dbReference type="NCBI Taxonomy" id="151549"/>
    <lineage>
        <taxon>Eukaryota</taxon>
        <taxon>Metazoa</taxon>
        <taxon>Ecdysozoa</taxon>
        <taxon>Arthropoda</taxon>
        <taxon>Hexapoda</taxon>
        <taxon>Insecta</taxon>
        <taxon>Pterygota</taxon>
        <taxon>Neoptera</taxon>
        <taxon>Endopterygota</taxon>
        <taxon>Lepidoptera</taxon>
        <taxon>Glossata</taxon>
        <taxon>Ditrysia</taxon>
        <taxon>Tineoidea</taxon>
        <taxon>Psychidae</taxon>
        <taxon>Oiketicinae</taxon>
        <taxon>Eumeta</taxon>
    </lineage>
</organism>
<evidence type="ECO:0000313" key="2">
    <source>
        <dbReference type="Proteomes" id="UP000299102"/>
    </source>
</evidence>
<evidence type="ECO:0000313" key="1">
    <source>
        <dbReference type="EMBL" id="GBP64173.1"/>
    </source>
</evidence>
<sequence length="115" mass="13126">MKARIAIWSVTEIKIRKGTRTRVRSRTIVQNKRWRNTSHVHAGEAASVKLHKFFYTKIDIGIDAGSPILRPSHDLFRHEVFGSDAARHAVKTILTFPRRTGPYTHMFRGSAGRSC</sequence>
<protein>
    <submittedName>
        <fullName evidence="1">Uncharacterized protein</fullName>
    </submittedName>
</protein>
<reference evidence="1 2" key="1">
    <citation type="journal article" date="2019" name="Commun. Biol.">
        <title>The bagworm genome reveals a unique fibroin gene that provides high tensile strength.</title>
        <authorList>
            <person name="Kono N."/>
            <person name="Nakamura H."/>
            <person name="Ohtoshi R."/>
            <person name="Tomita M."/>
            <person name="Numata K."/>
            <person name="Arakawa K."/>
        </authorList>
    </citation>
    <scope>NUCLEOTIDE SEQUENCE [LARGE SCALE GENOMIC DNA]</scope>
</reference>
<gene>
    <name evidence="1" type="ORF">EVAR_35562_1</name>
</gene>
<dbReference type="EMBL" id="BGZK01000890">
    <property type="protein sequence ID" value="GBP64173.1"/>
    <property type="molecule type" value="Genomic_DNA"/>
</dbReference>
<name>A0A4C1XM04_EUMVA</name>
<keyword evidence="2" id="KW-1185">Reference proteome</keyword>
<proteinExistence type="predicted"/>
<dbReference type="Proteomes" id="UP000299102">
    <property type="component" value="Unassembled WGS sequence"/>
</dbReference>
<dbReference type="AlphaFoldDB" id="A0A4C1XM04"/>
<accession>A0A4C1XM04</accession>